<sequence length="282" mass="31302">MLVDFASRPPLPEFSKTGAHLSNYRRVYEKSEKLTVGSDAGQALDNYLAMYERIGTKVVVLKARDLESTFGFAITNKDVAAFCRAHGPRFIGFAGVDPYKTDAVSELDFAINELGLRGLNIQCFEHLMNADDRRLYPLYEKCIELDIPVNIHCGVNFARPAPMTHGRPESIDRVLVDFPTLRVCASPPGWPWVNELIAVAMRHPTLFIGLVAVRPKLLATDGSGYEPLLQYGRTLLADRMIFGSSFPLVPVGRSIEEIRALPIPGDVQEKWLGANAAVFLKL</sequence>
<dbReference type="Pfam" id="PF04909">
    <property type="entry name" value="Amidohydro_2"/>
    <property type="match status" value="1"/>
</dbReference>
<dbReference type="Proteomes" id="UP001201701">
    <property type="component" value="Unassembled WGS sequence"/>
</dbReference>
<accession>A0ABS9QD97</accession>
<name>A0ABS9QD97_9HYPH</name>
<protein>
    <submittedName>
        <fullName evidence="3">Amidohydrolase family protein</fullName>
    </submittedName>
</protein>
<dbReference type="PANTHER" id="PTHR21240:SF19">
    <property type="entry name" value="CATALYTIC_ HYDROLASE"/>
    <property type="match status" value="1"/>
</dbReference>
<organism evidence="3 4">
    <name type="scientific">Mesorhizobium retamae</name>
    <dbReference type="NCBI Taxonomy" id="2912854"/>
    <lineage>
        <taxon>Bacteria</taxon>
        <taxon>Pseudomonadati</taxon>
        <taxon>Pseudomonadota</taxon>
        <taxon>Alphaproteobacteria</taxon>
        <taxon>Hyphomicrobiales</taxon>
        <taxon>Phyllobacteriaceae</taxon>
        <taxon>Mesorhizobium</taxon>
    </lineage>
</organism>
<proteinExistence type="predicted"/>
<comment type="caution">
    <text evidence="3">The sequence shown here is derived from an EMBL/GenBank/DDBJ whole genome shotgun (WGS) entry which is preliminary data.</text>
</comment>
<dbReference type="Gene3D" id="3.20.20.140">
    <property type="entry name" value="Metal-dependent hydrolases"/>
    <property type="match status" value="1"/>
</dbReference>
<evidence type="ECO:0000256" key="1">
    <source>
        <dbReference type="ARBA" id="ARBA00023239"/>
    </source>
</evidence>
<feature type="domain" description="Amidohydrolase-related" evidence="2">
    <location>
        <begin position="70"/>
        <end position="281"/>
    </location>
</feature>
<dbReference type="InterPro" id="IPR032466">
    <property type="entry name" value="Metal_Hydrolase"/>
</dbReference>
<dbReference type="PANTHER" id="PTHR21240">
    <property type="entry name" value="2-AMINO-3-CARBOXYLMUCONATE-6-SEMIALDEHYDE DECARBOXYLASE"/>
    <property type="match status" value="1"/>
</dbReference>
<reference evidence="3 4" key="1">
    <citation type="submission" date="2022-02" db="EMBL/GenBank/DDBJ databases">
        <title>Draft genome sequence of Mezorhizobium retamae strain IRAMC:0171 isolated from Retama raetam nodules.</title>
        <authorList>
            <person name="Bengaied R."/>
            <person name="Sbissi I."/>
            <person name="Huber K."/>
            <person name="Ghodbane F."/>
            <person name="Nouioui I."/>
            <person name="Tarhouni M."/>
            <person name="Gtari M."/>
        </authorList>
    </citation>
    <scope>NUCLEOTIDE SEQUENCE [LARGE SCALE GENOMIC DNA]</scope>
    <source>
        <strain evidence="3 4">IRAMC:0171</strain>
    </source>
</reference>
<gene>
    <name evidence="3" type="ORF">L4923_10265</name>
</gene>
<dbReference type="EMBL" id="JAKREW010000007">
    <property type="protein sequence ID" value="MCG7505397.1"/>
    <property type="molecule type" value="Genomic_DNA"/>
</dbReference>
<dbReference type="InterPro" id="IPR006680">
    <property type="entry name" value="Amidohydro-rel"/>
</dbReference>
<evidence type="ECO:0000313" key="3">
    <source>
        <dbReference type="EMBL" id="MCG7505397.1"/>
    </source>
</evidence>
<dbReference type="SUPFAM" id="SSF51556">
    <property type="entry name" value="Metallo-dependent hydrolases"/>
    <property type="match status" value="1"/>
</dbReference>
<keyword evidence="4" id="KW-1185">Reference proteome</keyword>
<evidence type="ECO:0000313" key="4">
    <source>
        <dbReference type="Proteomes" id="UP001201701"/>
    </source>
</evidence>
<dbReference type="RefSeq" id="WP_239364411.1">
    <property type="nucleotide sequence ID" value="NZ_JAKREW010000007.1"/>
</dbReference>
<dbReference type="InterPro" id="IPR032465">
    <property type="entry name" value="ACMSD"/>
</dbReference>
<keyword evidence="1" id="KW-0456">Lyase</keyword>
<evidence type="ECO:0000259" key="2">
    <source>
        <dbReference type="Pfam" id="PF04909"/>
    </source>
</evidence>